<dbReference type="HAMAP" id="MF_00415">
    <property type="entry name" value="FlgH"/>
    <property type="match status" value="1"/>
</dbReference>
<dbReference type="PRINTS" id="PR01008">
    <property type="entry name" value="FLGLRINGFLGH"/>
</dbReference>
<feature type="signal peptide" evidence="9">
    <location>
        <begin position="1"/>
        <end position="23"/>
    </location>
</feature>
<evidence type="ECO:0000313" key="11">
    <source>
        <dbReference type="Proteomes" id="UP000247763"/>
    </source>
</evidence>
<keyword evidence="6 7" id="KW-0998">Cell outer membrane</keyword>
<keyword evidence="4 7" id="KW-0472">Membrane</keyword>
<keyword evidence="5 7" id="KW-0975">Bacterial flagellum</keyword>
<evidence type="ECO:0000256" key="3">
    <source>
        <dbReference type="ARBA" id="ARBA00022729"/>
    </source>
</evidence>
<sequence>MRLAAALLLAALPLAACSTVKDAALGPSLTPSAYPVTPQERRPDLGMMPPQPEVTPASANSLWRSGARAFFIDQRASRVGDIVTVQIAINDSAKTSNTSVANRTSSANSAVSTLFGMENKIGRLLPPGNDFSKASPFDTESTFSNSGSGSVNRAEAIYLTVAAVVTGILPNGNLIIEGTQEVRTNAELRQLTVSGMIRPEDISSANTIRHTQIAEARINYGGRGDISAMQKTPAGQSVVSRIWPF</sequence>
<accession>A0A2Z3HWV7</accession>
<dbReference type="GO" id="GO:0071973">
    <property type="term" value="P:bacterial-type flagellum-dependent cell motility"/>
    <property type="evidence" value="ECO:0007669"/>
    <property type="project" value="InterPro"/>
</dbReference>
<comment type="subcellular location">
    <subcellularLocation>
        <location evidence="7">Cell outer membrane</location>
    </subcellularLocation>
    <subcellularLocation>
        <location evidence="7">Bacterial flagellum basal body</location>
    </subcellularLocation>
</comment>
<organism evidence="10 11">
    <name type="scientific">Phenylobacterium parvum</name>
    <dbReference type="NCBI Taxonomy" id="2201350"/>
    <lineage>
        <taxon>Bacteria</taxon>
        <taxon>Pseudomonadati</taxon>
        <taxon>Pseudomonadota</taxon>
        <taxon>Alphaproteobacteria</taxon>
        <taxon>Caulobacterales</taxon>
        <taxon>Caulobacteraceae</taxon>
        <taxon>Phenylobacterium</taxon>
    </lineage>
</organism>
<reference evidence="11" key="1">
    <citation type="submission" date="2018-05" db="EMBL/GenBank/DDBJ databases">
        <title>Genome sequencing of Phenylobacterium sp. HYN0004.</title>
        <authorList>
            <person name="Yi H."/>
            <person name="Baek C."/>
        </authorList>
    </citation>
    <scope>NUCLEOTIDE SEQUENCE [LARGE SCALE GENOMIC DNA]</scope>
    <source>
        <strain evidence="11">HYN0004</strain>
    </source>
</reference>
<evidence type="ECO:0000256" key="6">
    <source>
        <dbReference type="ARBA" id="ARBA00023237"/>
    </source>
</evidence>
<evidence type="ECO:0000256" key="4">
    <source>
        <dbReference type="ARBA" id="ARBA00023136"/>
    </source>
</evidence>
<keyword evidence="3 9" id="KW-0732">Signal</keyword>
<dbReference type="KEGG" id="phb:HYN04_08555"/>
<comment type="function">
    <text evidence="1 7">Assembles around the rod to form the L-ring and probably protects the motor/basal body from shearing forces during rotation.</text>
</comment>
<dbReference type="GO" id="GO:0009279">
    <property type="term" value="C:cell outer membrane"/>
    <property type="evidence" value="ECO:0007669"/>
    <property type="project" value="UniProtKB-SubCell"/>
</dbReference>
<dbReference type="PANTHER" id="PTHR34933">
    <property type="entry name" value="FLAGELLAR L-RING PROTEIN"/>
    <property type="match status" value="1"/>
</dbReference>
<keyword evidence="10" id="KW-0969">Cilium</keyword>
<comment type="similarity">
    <text evidence="2 7">Belongs to the FlgH family.</text>
</comment>
<evidence type="ECO:0000256" key="5">
    <source>
        <dbReference type="ARBA" id="ARBA00023143"/>
    </source>
</evidence>
<keyword evidence="10" id="KW-0282">Flagellum</keyword>
<dbReference type="Pfam" id="PF02107">
    <property type="entry name" value="FlgH"/>
    <property type="match status" value="1"/>
</dbReference>
<evidence type="ECO:0000256" key="8">
    <source>
        <dbReference type="SAM" id="MobiDB-lite"/>
    </source>
</evidence>
<gene>
    <name evidence="7" type="primary">flgH</name>
    <name evidence="10" type="ORF">HYN04_08555</name>
</gene>
<dbReference type="NCBIfam" id="NF001305">
    <property type="entry name" value="PRK00249.1-5"/>
    <property type="match status" value="1"/>
</dbReference>
<proteinExistence type="inferred from homology"/>
<evidence type="ECO:0000256" key="7">
    <source>
        <dbReference type="HAMAP-Rule" id="MF_00415"/>
    </source>
</evidence>
<dbReference type="EMBL" id="CP029479">
    <property type="protein sequence ID" value="AWM77811.1"/>
    <property type="molecule type" value="Genomic_DNA"/>
</dbReference>
<dbReference type="AlphaFoldDB" id="A0A2Z3HWV7"/>
<evidence type="ECO:0000256" key="9">
    <source>
        <dbReference type="SAM" id="SignalP"/>
    </source>
</evidence>
<dbReference type="Proteomes" id="UP000247763">
    <property type="component" value="Chromosome"/>
</dbReference>
<comment type="subunit">
    <text evidence="7">The basal body constitutes a major portion of the flagellar organelle and consists of four rings (L,P,S, and M) mounted on a central rod.</text>
</comment>
<keyword evidence="10" id="KW-0966">Cell projection</keyword>
<protein>
    <recommendedName>
        <fullName evidence="7">Flagellar L-ring protein</fullName>
    </recommendedName>
    <alternativeName>
        <fullName evidence="7">Basal body L-ring protein</fullName>
    </alternativeName>
</protein>
<evidence type="ECO:0000256" key="2">
    <source>
        <dbReference type="ARBA" id="ARBA00006929"/>
    </source>
</evidence>
<feature type="chain" id="PRO_5016343187" description="Flagellar L-ring protein" evidence="9">
    <location>
        <begin position="24"/>
        <end position="245"/>
    </location>
</feature>
<name>A0A2Z3HWV7_9CAUL</name>
<evidence type="ECO:0000256" key="1">
    <source>
        <dbReference type="ARBA" id="ARBA00002591"/>
    </source>
</evidence>
<dbReference type="GO" id="GO:0003774">
    <property type="term" value="F:cytoskeletal motor activity"/>
    <property type="evidence" value="ECO:0007669"/>
    <property type="project" value="InterPro"/>
</dbReference>
<dbReference type="GO" id="GO:0009427">
    <property type="term" value="C:bacterial-type flagellum basal body, distal rod, L ring"/>
    <property type="evidence" value="ECO:0007669"/>
    <property type="project" value="InterPro"/>
</dbReference>
<dbReference type="InterPro" id="IPR000527">
    <property type="entry name" value="Flag_Lring"/>
</dbReference>
<evidence type="ECO:0000313" key="10">
    <source>
        <dbReference type="EMBL" id="AWM77811.1"/>
    </source>
</evidence>
<dbReference type="RefSeq" id="WP_110450378.1">
    <property type="nucleotide sequence ID" value="NZ_CP029479.1"/>
</dbReference>
<dbReference type="OrthoDB" id="9789227at2"/>
<dbReference type="PANTHER" id="PTHR34933:SF1">
    <property type="entry name" value="FLAGELLAR L-RING PROTEIN"/>
    <property type="match status" value="1"/>
</dbReference>
<feature type="region of interest" description="Disordered" evidence="8">
    <location>
        <begin position="28"/>
        <end position="58"/>
    </location>
</feature>
<keyword evidence="11" id="KW-1185">Reference proteome</keyword>